<evidence type="ECO:0000256" key="1">
    <source>
        <dbReference type="SAM" id="MobiDB-lite"/>
    </source>
</evidence>
<dbReference type="AlphaFoldDB" id="A0AAD4C877"/>
<dbReference type="EMBL" id="WHUW01000001">
    <property type="protein sequence ID" value="KAF8452280.1"/>
    <property type="molecule type" value="Genomic_DNA"/>
</dbReference>
<reference evidence="2" key="2">
    <citation type="journal article" date="2020" name="Nat. Commun.">
        <title>Large-scale genome sequencing of mycorrhizal fungi provides insights into the early evolution of symbiotic traits.</title>
        <authorList>
            <person name="Miyauchi S."/>
            <person name="Kiss E."/>
            <person name="Kuo A."/>
            <person name="Drula E."/>
            <person name="Kohler A."/>
            <person name="Sanchez-Garcia M."/>
            <person name="Morin E."/>
            <person name="Andreopoulos B."/>
            <person name="Barry K.W."/>
            <person name="Bonito G."/>
            <person name="Buee M."/>
            <person name="Carver A."/>
            <person name="Chen C."/>
            <person name="Cichocki N."/>
            <person name="Clum A."/>
            <person name="Culley D."/>
            <person name="Crous P.W."/>
            <person name="Fauchery L."/>
            <person name="Girlanda M."/>
            <person name="Hayes R.D."/>
            <person name="Keri Z."/>
            <person name="LaButti K."/>
            <person name="Lipzen A."/>
            <person name="Lombard V."/>
            <person name="Magnuson J."/>
            <person name="Maillard F."/>
            <person name="Murat C."/>
            <person name="Nolan M."/>
            <person name="Ohm R.A."/>
            <person name="Pangilinan J."/>
            <person name="Pereira M.F."/>
            <person name="Perotto S."/>
            <person name="Peter M."/>
            <person name="Pfister S."/>
            <person name="Riley R."/>
            <person name="Sitrit Y."/>
            <person name="Stielow J.B."/>
            <person name="Szollosi G."/>
            <person name="Zifcakova L."/>
            <person name="Stursova M."/>
            <person name="Spatafora J.W."/>
            <person name="Tedersoo L."/>
            <person name="Vaario L.M."/>
            <person name="Yamada A."/>
            <person name="Yan M."/>
            <person name="Wang P."/>
            <person name="Xu J."/>
            <person name="Bruns T."/>
            <person name="Baldrian P."/>
            <person name="Vilgalys R."/>
            <person name="Dunand C."/>
            <person name="Henrissat B."/>
            <person name="Grigoriev I.V."/>
            <person name="Hibbett D."/>
            <person name="Nagy L.G."/>
            <person name="Martin F.M."/>
        </authorList>
    </citation>
    <scope>NUCLEOTIDE SEQUENCE</scope>
    <source>
        <strain evidence="2">BED1</strain>
    </source>
</reference>
<accession>A0AAD4C877</accession>
<evidence type="ECO:0000313" key="3">
    <source>
        <dbReference type="Proteomes" id="UP001194468"/>
    </source>
</evidence>
<comment type="caution">
    <text evidence="2">The sequence shown here is derived from an EMBL/GenBank/DDBJ whole genome shotgun (WGS) entry which is preliminary data.</text>
</comment>
<reference evidence="2" key="1">
    <citation type="submission" date="2019-10" db="EMBL/GenBank/DDBJ databases">
        <authorList>
            <consortium name="DOE Joint Genome Institute"/>
            <person name="Kuo A."/>
            <person name="Miyauchi S."/>
            <person name="Kiss E."/>
            <person name="Drula E."/>
            <person name="Kohler A."/>
            <person name="Sanchez-Garcia M."/>
            <person name="Andreopoulos B."/>
            <person name="Barry K.W."/>
            <person name="Bonito G."/>
            <person name="Buee M."/>
            <person name="Carver A."/>
            <person name="Chen C."/>
            <person name="Cichocki N."/>
            <person name="Clum A."/>
            <person name="Culley D."/>
            <person name="Crous P.W."/>
            <person name="Fauchery L."/>
            <person name="Girlanda M."/>
            <person name="Hayes R."/>
            <person name="Keri Z."/>
            <person name="LaButti K."/>
            <person name="Lipzen A."/>
            <person name="Lombard V."/>
            <person name="Magnuson J."/>
            <person name="Maillard F."/>
            <person name="Morin E."/>
            <person name="Murat C."/>
            <person name="Nolan M."/>
            <person name="Ohm R."/>
            <person name="Pangilinan J."/>
            <person name="Pereira M."/>
            <person name="Perotto S."/>
            <person name="Peter M."/>
            <person name="Riley R."/>
            <person name="Sitrit Y."/>
            <person name="Stielow B."/>
            <person name="Szollosi G."/>
            <person name="Zifcakova L."/>
            <person name="Stursova M."/>
            <person name="Spatafora J.W."/>
            <person name="Tedersoo L."/>
            <person name="Vaario L.-M."/>
            <person name="Yamada A."/>
            <person name="Yan M."/>
            <person name="Wang P."/>
            <person name="Xu J."/>
            <person name="Bruns T."/>
            <person name="Baldrian P."/>
            <person name="Vilgalys R."/>
            <person name="Henrissat B."/>
            <person name="Grigoriev I.V."/>
            <person name="Hibbett D."/>
            <person name="Nagy L.G."/>
            <person name="Martin F.M."/>
        </authorList>
    </citation>
    <scope>NUCLEOTIDE SEQUENCE</scope>
    <source>
        <strain evidence="2">BED1</strain>
    </source>
</reference>
<dbReference type="Proteomes" id="UP001194468">
    <property type="component" value="Unassembled WGS sequence"/>
</dbReference>
<name>A0AAD4C877_BOLED</name>
<feature type="region of interest" description="Disordered" evidence="1">
    <location>
        <begin position="159"/>
        <end position="183"/>
    </location>
</feature>
<protein>
    <submittedName>
        <fullName evidence="2">Uncharacterized protein</fullName>
    </submittedName>
</protein>
<proteinExistence type="predicted"/>
<organism evidence="2 3">
    <name type="scientific">Boletus edulis BED1</name>
    <dbReference type="NCBI Taxonomy" id="1328754"/>
    <lineage>
        <taxon>Eukaryota</taxon>
        <taxon>Fungi</taxon>
        <taxon>Dikarya</taxon>
        <taxon>Basidiomycota</taxon>
        <taxon>Agaricomycotina</taxon>
        <taxon>Agaricomycetes</taxon>
        <taxon>Agaricomycetidae</taxon>
        <taxon>Boletales</taxon>
        <taxon>Boletineae</taxon>
        <taxon>Boletaceae</taxon>
        <taxon>Boletoideae</taxon>
        <taxon>Boletus</taxon>
    </lineage>
</organism>
<sequence>MNTPSKLFFFASPWENCRWQSACSRHLLPPGRRPSSCLSQPPVLRVGHPNVHMPTCPCLTSTCSNIMSPLSSANHPLSDTPTHRVKRRPRSNVTVDRGCWTVSSRIHSPGIHPRRPLSLSQRGKKKTGLIPWRARKPRSASWMDWQPSSVARISSVNVDEPQRHQTRHASGRTRVWNASTGRDSSAGVFDCPNHAWRISQTPDVTPKNVRPIEYPG</sequence>
<keyword evidence="3" id="KW-1185">Reference proteome</keyword>
<evidence type="ECO:0000313" key="2">
    <source>
        <dbReference type="EMBL" id="KAF8452280.1"/>
    </source>
</evidence>
<gene>
    <name evidence="2" type="ORF">L210DRAFT_2024593</name>
</gene>